<keyword evidence="5 12" id="KW-0067">ATP-binding</keyword>
<evidence type="ECO:0000256" key="5">
    <source>
        <dbReference type="ARBA" id="ARBA00022840"/>
    </source>
</evidence>
<evidence type="ECO:0000256" key="10">
    <source>
        <dbReference type="ARBA" id="ARBA00034923"/>
    </source>
</evidence>
<dbReference type="GO" id="GO:0000725">
    <property type="term" value="P:recombinational repair"/>
    <property type="evidence" value="ECO:0007669"/>
    <property type="project" value="TreeGrafter"/>
</dbReference>
<keyword evidence="2 12" id="KW-0547">Nucleotide-binding</keyword>
<dbReference type="GO" id="GO:0005524">
    <property type="term" value="F:ATP binding"/>
    <property type="evidence" value="ECO:0007669"/>
    <property type="project" value="UniProtKB-UniRule"/>
</dbReference>
<evidence type="ECO:0000256" key="6">
    <source>
        <dbReference type="ARBA" id="ARBA00023125"/>
    </source>
</evidence>
<feature type="binding site" evidence="12">
    <location>
        <begin position="214"/>
        <end position="221"/>
    </location>
    <ligand>
        <name>ATP</name>
        <dbReference type="ChEBI" id="CHEBI:30616"/>
    </ligand>
</feature>
<feature type="domain" description="UvrD-like helicase C-terminal" evidence="14">
    <location>
        <begin position="494"/>
        <end position="776"/>
    </location>
</feature>
<dbReference type="EC" id="5.6.2.4" evidence="9"/>
<keyword evidence="3 12" id="KW-0378">Hydrolase</keyword>
<organism evidence="15 16">
    <name type="scientific">Pseudomonas fluorescens</name>
    <dbReference type="NCBI Taxonomy" id="294"/>
    <lineage>
        <taxon>Bacteria</taxon>
        <taxon>Pseudomonadati</taxon>
        <taxon>Pseudomonadota</taxon>
        <taxon>Gammaproteobacteria</taxon>
        <taxon>Pseudomonadales</taxon>
        <taxon>Pseudomonadaceae</taxon>
        <taxon>Pseudomonas</taxon>
    </lineage>
</organism>
<protein>
    <recommendedName>
        <fullName evidence="9">DNA 3'-5' helicase</fullName>
        <ecNumber evidence="9">5.6.2.4</ecNumber>
    </recommendedName>
    <alternativeName>
        <fullName evidence="10">DNA 3'-5' helicase II</fullName>
    </alternativeName>
</protein>
<evidence type="ECO:0000256" key="12">
    <source>
        <dbReference type="PROSITE-ProRule" id="PRU00560"/>
    </source>
</evidence>
<dbReference type="Pfam" id="PF13361">
    <property type="entry name" value="UvrD_C"/>
    <property type="match status" value="1"/>
</dbReference>
<dbReference type="CDD" id="cd17932">
    <property type="entry name" value="DEXQc_UvrD"/>
    <property type="match status" value="1"/>
</dbReference>
<dbReference type="GO" id="GO:0016887">
    <property type="term" value="F:ATP hydrolysis activity"/>
    <property type="evidence" value="ECO:0007669"/>
    <property type="project" value="RHEA"/>
</dbReference>
<reference evidence="15 16" key="1">
    <citation type="submission" date="2015-05" db="EMBL/GenBank/DDBJ databases">
        <title>A genomic and transcriptomic approach to investigate the blue pigment phenotype in Pseudomonas fluorescens.</title>
        <authorList>
            <person name="Andreani N.A."/>
            <person name="Cardazzo B."/>
        </authorList>
    </citation>
    <scope>NUCLEOTIDE SEQUENCE [LARGE SCALE GENOMIC DNA]</scope>
    <source>
        <strain evidence="15 16">Ps_40</strain>
    </source>
</reference>
<dbReference type="GO" id="GO:0043138">
    <property type="term" value="F:3'-5' DNA helicase activity"/>
    <property type="evidence" value="ECO:0007669"/>
    <property type="project" value="UniProtKB-EC"/>
</dbReference>
<dbReference type="InterPro" id="IPR027417">
    <property type="entry name" value="P-loop_NTPase"/>
</dbReference>
<name>A0A125QGX3_PSEFL</name>
<keyword evidence="4 12" id="KW-0347">Helicase</keyword>
<feature type="domain" description="UvrD-like helicase ATP-binding" evidence="13">
    <location>
        <begin position="193"/>
        <end position="493"/>
    </location>
</feature>
<accession>A0A125QGX3</accession>
<evidence type="ECO:0000313" key="16">
    <source>
        <dbReference type="Proteomes" id="UP000063434"/>
    </source>
</evidence>
<evidence type="ECO:0000259" key="14">
    <source>
        <dbReference type="PROSITE" id="PS51217"/>
    </source>
</evidence>
<dbReference type="PANTHER" id="PTHR11070">
    <property type="entry name" value="UVRD / RECB / PCRA DNA HELICASE FAMILY MEMBER"/>
    <property type="match status" value="1"/>
</dbReference>
<evidence type="ECO:0000256" key="3">
    <source>
        <dbReference type="ARBA" id="ARBA00022801"/>
    </source>
</evidence>
<evidence type="ECO:0000256" key="9">
    <source>
        <dbReference type="ARBA" id="ARBA00034808"/>
    </source>
</evidence>
<dbReference type="EMBL" id="LCYC01000008">
    <property type="protein sequence ID" value="KWV82723.1"/>
    <property type="molecule type" value="Genomic_DNA"/>
</dbReference>
<comment type="catalytic activity">
    <reaction evidence="11">
        <text>ATP + H2O = ADP + phosphate + H(+)</text>
        <dbReference type="Rhea" id="RHEA:13065"/>
        <dbReference type="ChEBI" id="CHEBI:15377"/>
        <dbReference type="ChEBI" id="CHEBI:15378"/>
        <dbReference type="ChEBI" id="CHEBI:30616"/>
        <dbReference type="ChEBI" id="CHEBI:43474"/>
        <dbReference type="ChEBI" id="CHEBI:456216"/>
        <dbReference type="EC" id="5.6.2.4"/>
    </reaction>
</comment>
<keyword evidence="6" id="KW-0238">DNA-binding</keyword>
<dbReference type="Pfam" id="PF00580">
    <property type="entry name" value="UvrD-helicase"/>
    <property type="match status" value="1"/>
</dbReference>
<dbReference type="Proteomes" id="UP000063434">
    <property type="component" value="Unassembled WGS sequence"/>
</dbReference>
<proteinExistence type="inferred from homology"/>
<evidence type="ECO:0000256" key="7">
    <source>
        <dbReference type="ARBA" id="ARBA00023235"/>
    </source>
</evidence>
<dbReference type="InterPro" id="IPR000212">
    <property type="entry name" value="DNA_helicase_UvrD/REP"/>
</dbReference>
<dbReference type="PATRIC" id="fig|294.195.peg.921"/>
<dbReference type="InterPro" id="IPR013986">
    <property type="entry name" value="DExx_box_DNA_helicase_dom_sf"/>
</dbReference>
<dbReference type="PROSITE" id="PS51217">
    <property type="entry name" value="UVRD_HELICASE_CTER"/>
    <property type="match status" value="1"/>
</dbReference>
<dbReference type="PANTHER" id="PTHR11070:SF2">
    <property type="entry name" value="ATP-DEPENDENT DNA HELICASE SRS2"/>
    <property type="match status" value="1"/>
</dbReference>
<dbReference type="RefSeq" id="WP_060765743.1">
    <property type="nucleotide sequence ID" value="NZ_LCYC01000008.1"/>
</dbReference>
<keyword evidence="7" id="KW-0413">Isomerase</keyword>
<evidence type="ECO:0000256" key="2">
    <source>
        <dbReference type="ARBA" id="ARBA00022741"/>
    </source>
</evidence>
<dbReference type="Pfam" id="PF06114">
    <property type="entry name" value="Peptidase_M78"/>
    <property type="match status" value="1"/>
</dbReference>
<dbReference type="InterPro" id="IPR014016">
    <property type="entry name" value="UvrD-like_ATP-bd"/>
</dbReference>
<evidence type="ECO:0000256" key="4">
    <source>
        <dbReference type="ARBA" id="ARBA00022806"/>
    </source>
</evidence>
<comment type="catalytic activity">
    <reaction evidence="8">
        <text>Couples ATP hydrolysis with the unwinding of duplex DNA by translocating in the 3'-5' direction.</text>
        <dbReference type="EC" id="5.6.2.4"/>
    </reaction>
</comment>
<dbReference type="SUPFAM" id="SSF52540">
    <property type="entry name" value="P-loop containing nucleoside triphosphate hydrolases"/>
    <property type="match status" value="1"/>
</dbReference>
<evidence type="ECO:0000256" key="1">
    <source>
        <dbReference type="ARBA" id="ARBA00009922"/>
    </source>
</evidence>
<dbReference type="GO" id="GO:0003677">
    <property type="term" value="F:DNA binding"/>
    <property type="evidence" value="ECO:0007669"/>
    <property type="project" value="UniProtKB-KW"/>
</dbReference>
<sequence length="1101" mass="123619">MNPFDRARRKAMDVRESLVGLAGSQAPVSSKTLLANAEEILGVGIEFVPPTHSILGGTDGVLKRNDETIYLRKDVSDAEKAYLVAHELGHWFLDADLPETTYADLAAMTASEGSEATVKIDAYGLNERTELQANVFARELLLPRVVAKQQFLAHFGASQISHNLTVPLEIVRQQLFDGLLLPILPTVLPSPLPEMTDAQRAAAHAKETFVNVVAGPGTGKTTTLVHRIKYLLEQGVPANKILVLTFTNKAATELIERLAASGIKNATNIWAGTFHAFGLEFLRKHHHLFNLTANVSVADKLMQVRLMVSRLAKVRLKYYLRLRNPYDWIPDVIEHIKRLKEECLTVEDYRARLGALPDCDQDIQDEREDIATLFEAYEEAMREKRWVDYVDLVAYPSIQARRARATVAQYLDQFEHVLIDEYQDVTEVMVDLIRQLALNAASVWVVGDVRQAIHHWRGSSIKSLIDFDGTFESQRHPFPTYKRYALDLNRRSTPEILGLFSSAGTYHALRDLMPLEDVKAYRPSIEEVPRLYQCDSNVAQAATLEACIQALAAQGIPYRDQLVISRSATNVEHAVAELAKRGVPVLHIGDVCQRPEIKSLFCLMELLCMRQPRSLVGLMQDPRFPMSHVDIELLMRLTVKGSGTELQRGRWIWKDVPGLSPHGQIAKVNLGMLLQGFTRNTKPWVFVSTVMLDRCYGLPNHTDVSIEAHTARLALWLFAYAVRNGDGDGSQSRLTKFLLQEELRRRIGEKLADRGMPPEARALDAVNVMTVHSSKGLEYRAVHVTNIDDTAYGRNRPFFYDMRPLELIPPEVLNSTDEDFAFEERVERNNLLYVALSRARDHLYLYQLADTTRPGPLNAAGKKLRVLHGLRERAIPPAPLSAAPGLALGAISYEAFQTYINCPLQYHYRYELTLTAEQEIDVSIRARWAVTDMLFEFVKHGAVPQPAFQAAWKARLLPSKTDDPQLYDDAVTAAKRGLAVVRGIEGNLIEGLVAEVGGLQIELPWMLSVGNELHWIRAHEGQSGTMKQLRPMMVHLNDPGIRRATIYSLITDKSISDGASRGIERTTVYKMAKRFVAGDRTHSRGKSCSRCAYLSVCDKKP</sequence>
<comment type="caution">
    <text evidence="15">The sequence shown here is derived from an EMBL/GenBank/DDBJ whole genome shotgun (WGS) entry which is preliminary data.</text>
</comment>
<comment type="similarity">
    <text evidence="1">Belongs to the helicase family. UvrD subfamily.</text>
</comment>
<dbReference type="Gene3D" id="1.10.10.2910">
    <property type="match status" value="1"/>
</dbReference>
<dbReference type="Gene3D" id="3.40.50.300">
    <property type="entry name" value="P-loop containing nucleotide triphosphate hydrolases"/>
    <property type="match status" value="2"/>
</dbReference>
<gene>
    <name evidence="15" type="primary">uvrD1</name>
    <name evidence="15" type="ORF">PFL603g_00876</name>
</gene>
<dbReference type="InterPro" id="IPR014017">
    <property type="entry name" value="DNA_helicase_UvrD-like_C"/>
</dbReference>
<evidence type="ECO:0000313" key="15">
    <source>
        <dbReference type="EMBL" id="KWV82723.1"/>
    </source>
</evidence>
<evidence type="ECO:0000256" key="11">
    <source>
        <dbReference type="ARBA" id="ARBA00048988"/>
    </source>
</evidence>
<dbReference type="PROSITE" id="PS51198">
    <property type="entry name" value="UVRD_HELICASE_ATP_BIND"/>
    <property type="match status" value="1"/>
</dbReference>
<dbReference type="Gene3D" id="1.10.10.160">
    <property type="match status" value="1"/>
</dbReference>
<evidence type="ECO:0000256" key="8">
    <source>
        <dbReference type="ARBA" id="ARBA00034617"/>
    </source>
</evidence>
<evidence type="ECO:0000259" key="13">
    <source>
        <dbReference type="PROSITE" id="PS51198"/>
    </source>
</evidence>
<dbReference type="Gene3D" id="1.10.486.10">
    <property type="entry name" value="PCRA, domain 4"/>
    <property type="match status" value="1"/>
</dbReference>
<dbReference type="InterPro" id="IPR010359">
    <property type="entry name" value="IrrE_HExxH"/>
</dbReference>
<dbReference type="AlphaFoldDB" id="A0A125QGX3"/>